<proteinExistence type="predicted"/>
<dbReference type="Proteomes" id="UP001221757">
    <property type="component" value="Unassembled WGS sequence"/>
</dbReference>
<sequence>MSAPHAICARALQAHEADVRRPSSAAGSPFMCAPQAHEAEQRRRQFLHLCAAREEIHTRALPSLIPSFPPLPSSSPSPPLLSHYLLPIPLFPPTALTHRRYCLTHSPVLIIVVRPEHKVKKAAEKRRADPKRGTHFDMEGRVFSSLGGGVFGGKECFEADCFRSFSAPFVTTIDATIDYTTRLRDSTIPIHRLTDLAAPPAAIIDCTRPTDYAIRRSDYTRCPPVCIPPAHRRHPRARRH</sequence>
<name>A0AAD7BJB0_MYCRO</name>
<evidence type="ECO:0000313" key="2">
    <source>
        <dbReference type="Proteomes" id="UP001221757"/>
    </source>
</evidence>
<comment type="caution">
    <text evidence="1">The sequence shown here is derived from an EMBL/GenBank/DDBJ whole genome shotgun (WGS) entry which is preliminary data.</text>
</comment>
<reference evidence="1" key="1">
    <citation type="submission" date="2023-03" db="EMBL/GenBank/DDBJ databases">
        <title>Massive genome expansion in bonnet fungi (Mycena s.s.) driven by repeated elements and novel gene families across ecological guilds.</title>
        <authorList>
            <consortium name="Lawrence Berkeley National Laboratory"/>
            <person name="Harder C.B."/>
            <person name="Miyauchi S."/>
            <person name="Viragh M."/>
            <person name="Kuo A."/>
            <person name="Thoen E."/>
            <person name="Andreopoulos B."/>
            <person name="Lu D."/>
            <person name="Skrede I."/>
            <person name="Drula E."/>
            <person name="Henrissat B."/>
            <person name="Morin E."/>
            <person name="Kohler A."/>
            <person name="Barry K."/>
            <person name="LaButti K."/>
            <person name="Morin E."/>
            <person name="Salamov A."/>
            <person name="Lipzen A."/>
            <person name="Mereny Z."/>
            <person name="Hegedus B."/>
            <person name="Baldrian P."/>
            <person name="Stursova M."/>
            <person name="Weitz H."/>
            <person name="Taylor A."/>
            <person name="Grigoriev I.V."/>
            <person name="Nagy L.G."/>
            <person name="Martin F."/>
            <person name="Kauserud H."/>
        </authorList>
    </citation>
    <scope>NUCLEOTIDE SEQUENCE</scope>
    <source>
        <strain evidence="1">CBHHK067</strain>
    </source>
</reference>
<evidence type="ECO:0000313" key="1">
    <source>
        <dbReference type="EMBL" id="KAJ7622970.1"/>
    </source>
</evidence>
<protein>
    <submittedName>
        <fullName evidence="1">Uncharacterized protein</fullName>
    </submittedName>
</protein>
<dbReference type="EMBL" id="JARKIE010000639">
    <property type="protein sequence ID" value="KAJ7622970.1"/>
    <property type="molecule type" value="Genomic_DNA"/>
</dbReference>
<gene>
    <name evidence="1" type="ORF">B0H17DRAFT_1219125</name>
</gene>
<organism evidence="1 2">
    <name type="scientific">Mycena rosella</name>
    <name type="common">Pink bonnet</name>
    <name type="synonym">Agaricus rosellus</name>
    <dbReference type="NCBI Taxonomy" id="1033263"/>
    <lineage>
        <taxon>Eukaryota</taxon>
        <taxon>Fungi</taxon>
        <taxon>Dikarya</taxon>
        <taxon>Basidiomycota</taxon>
        <taxon>Agaricomycotina</taxon>
        <taxon>Agaricomycetes</taxon>
        <taxon>Agaricomycetidae</taxon>
        <taxon>Agaricales</taxon>
        <taxon>Marasmiineae</taxon>
        <taxon>Mycenaceae</taxon>
        <taxon>Mycena</taxon>
    </lineage>
</organism>
<accession>A0AAD7BJB0</accession>
<dbReference type="AlphaFoldDB" id="A0AAD7BJB0"/>
<keyword evidence="2" id="KW-1185">Reference proteome</keyword>